<protein>
    <submittedName>
        <fullName evidence="2">Lactoylglutathione lyase</fullName>
    </submittedName>
</protein>
<proteinExistence type="predicted"/>
<gene>
    <name evidence="2" type="ORF">SAMN05444359_106150</name>
</gene>
<keyword evidence="3" id="KW-1185">Reference proteome</keyword>
<keyword evidence="2" id="KW-0456">Lyase</keyword>
<dbReference type="Proteomes" id="UP000199021">
    <property type="component" value="Unassembled WGS sequence"/>
</dbReference>
<dbReference type="EMBL" id="FOFB01000006">
    <property type="protein sequence ID" value="SEQ17537.1"/>
    <property type="molecule type" value="Genomic_DNA"/>
</dbReference>
<sequence>MHNVLHTGQVLYVRNYEACLDFYGNKLQLPVYFANEMLTCYECYGTYLMVEREDRPEYLHLPADQPRTFACLRLNVADVKAAAEATAARGIDVDYQEHDWGTVAKFKDPDGNLIAFKDEAGFLRQIAEHCHKPERPKQ</sequence>
<evidence type="ECO:0000313" key="3">
    <source>
        <dbReference type="Proteomes" id="UP000199021"/>
    </source>
</evidence>
<dbReference type="PROSITE" id="PS51819">
    <property type="entry name" value="VOC"/>
    <property type="match status" value="1"/>
</dbReference>
<dbReference type="OrthoDB" id="9796521at2"/>
<dbReference type="Pfam" id="PF00903">
    <property type="entry name" value="Glyoxalase"/>
    <property type="match status" value="1"/>
</dbReference>
<dbReference type="STRING" id="478744.SAMN05444359_106150"/>
<dbReference type="InterPro" id="IPR004360">
    <property type="entry name" value="Glyas_Fos-R_dOase_dom"/>
</dbReference>
<feature type="domain" description="VOC" evidence="1">
    <location>
        <begin position="3"/>
        <end position="119"/>
    </location>
</feature>
<accession>A0A1H9DW28</accession>
<reference evidence="3" key="1">
    <citation type="submission" date="2016-10" db="EMBL/GenBank/DDBJ databases">
        <authorList>
            <person name="Varghese N."/>
            <person name="Submissions S."/>
        </authorList>
    </citation>
    <scope>NUCLEOTIDE SEQUENCE [LARGE SCALE GENOMIC DNA]</scope>
    <source>
        <strain evidence="3">DSM 24740</strain>
    </source>
</reference>
<dbReference type="InParanoid" id="A0A1H9DW28"/>
<dbReference type="InterPro" id="IPR029068">
    <property type="entry name" value="Glyas_Bleomycin-R_OHBP_Dase"/>
</dbReference>
<dbReference type="SUPFAM" id="SSF54593">
    <property type="entry name" value="Glyoxalase/Bleomycin resistance protein/Dihydroxybiphenyl dioxygenase"/>
    <property type="match status" value="1"/>
</dbReference>
<name>A0A1H9DW28_9BACT</name>
<dbReference type="Gene3D" id="3.10.180.10">
    <property type="entry name" value="2,3-Dihydroxybiphenyl 1,2-Dioxygenase, domain 1"/>
    <property type="match status" value="1"/>
</dbReference>
<dbReference type="RefSeq" id="WP_090166828.1">
    <property type="nucleotide sequence ID" value="NZ_FOFB01000006.1"/>
</dbReference>
<dbReference type="AlphaFoldDB" id="A0A1H9DW28"/>
<dbReference type="GO" id="GO:0016829">
    <property type="term" value="F:lyase activity"/>
    <property type="evidence" value="ECO:0007669"/>
    <property type="project" value="UniProtKB-KW"/>
</dbReference>
<organism evidence="2 3">
    <name type="scientific">Neolewinella agarilytica</name>
    <dbReference type="NCBI Taxonomy" id="478744"/>
    <lineage>
        <taxon>Bacteria</taxon>
        <taxon>Pseudomonadati</taxon>
        <taxon>Bacteroidota</taxon>
        <taxon>Saprospiria</taxon>
        <taxon>Saprospirales</taxon>
        <taxon>Lewinellaceae</taxon>
        <taxon>Neolewinella</taxon>
    </lineage>
</organism>
<evidence type="ECO:0000313" key="2">
    <source>
        <dbReference type="EMBL" id="SEQ17537.1"/>
    </source>
</evidence>
<dbReference type="InterPro" id="IPR037523">
    <property type="entry name" value="VOC_core"/>
</dbReference>
<evidence type="ECO:0000259" key="1">
    <source>
        <dbReference type="PROSITE" id="PS51819"/>
    </source>
</evidence>